<dbReference type="Pfam" id="PF01128">
    <property type="entry name" value="IspD"/>
    <property type="match status" value="1"/>
</dbReference>
<dbReference type="InterPro" id="IPR034683">
    <property type="entry name" value="IspD/TarI"/>
</dbReference>
<dbReference type="GO" id="GO:0050518">
    <property type="term" value="F:2-C-methyl-D-erythritol 4-phosphate cytidylyltransferase activity"/>
    <property type="evidence" value="ECO:0007669"/>
    <property type="project" value="UniProtKB-ARBA"/>
</dbReference>
<dbReference type="GO" id="GO:0035269">
    <property type="term" value="P:protein O-linked glycosylation via mannose"/>
    <property type="evidence" value="ECO:0007669"/>
    <property type="project" value="TreeGrafter"/>
</dbReference>
<dbReference type="InterPro" id="IPR029044">
    <property type="entry name" value="Nucleotide-diphossugar_trans"/>
</dbReference>
<dbReference type="PROSITE" id="PS01295">
    <property type="entry name" value="ISPD"/>
    <property type="match status" value="1"/>
</dbReference>
<evidence type="ECO:0000256" key="2">
    <source>
        <dbReference type="ARBA" id="ARBA00022679"/>
    </source>
</evidence>
<sequence>MRADVILPAAGSSVRMKLPIAKQFQEICGHPILAYTIDCFHRLPWIRNIVVVVEASQVDHTRCLVDKYKFDRVIICTGGSTRHRSICCGVQALQDVCQSSDVVLIHDGARPFVPEHTIMEVASAAVVNKAAGVTRPLVSTVIRGDAHGTLVESLDRLIYQNSEMPQAFQYSVIAEAYSKCTDYDFDYGTECLLLALKFADCPAQLVQGTDDLWKVTYQKDLYAMESIVKEKFSRLCIINTCRRGSTFVSELEKNISGWPFKLASTEESLANTLIVLVDSWSHTPQNSPDLESIASSIADKCGGVAPDTRISLVPIVLIVFVPAECDHTLISVTGGNQTDHQAVKDDVVSHMRKEEDLNKKQNDHGCSRDETRTGCSTSGGNSTSSPSTISSSGVESCLFEKEKRMKFPSSSACTESLETNGGGGDFTGKNVVCSESSGANSVPTRVHKVRSMDTQRHDACAYVLASLKSLLENSSAERPFIVAGIMTEDHQEFPDKLRDLVWHRASYLDGQLLDWT</sequence>
<dbReference type="PANTHER" id="PTHR43015">
    <property type="entry name" value="D-RIBITOL-5-PHOSPHATE CYTIDYLYLTRANSFERASE"/>
    <property type="match status" value="1"/>
</dbReference>
<dbReference type="GO" id="GO:0005829">
    <property type="term" value="C:cytosol"/>
    <property type="evidence" value="ECO:0007669"/>
    <property type="project" value="TreeGrafter"/>
</dbReference>
<comment type="similarity">
    <text evidence="1">Belongs to the IspD/TarI cytidylyltransferase family. IspD subfamily.</text>
</comment>
<organism evidence="6 7">
    <name type="scientific">Elysia chlorotica</name>
    <name type="common">Eastern emerald elysia</name>
    <name type="synonym">Sea slug</name>
    <dbReference type="NCBI Taxonomy" id="188477"/>
    <lineage>
        <taxon>Eukaryota</taxon>
        <taxon>Metazoa</taxon>
        <taxon>Spiralia</taxon>
        <taxon>Lophotrochozoa</taxon>
        <taxon>Mollusca</taxon>
        <taxon>Gastropoda</taxon>
        <taxon>Heterobranchia</taxon>
        <taxon>Euthyneura</taxon>
        <taxon>Panpulmonata</taxon>
        <taxon>Sacoglossa</taxon>
        <taxon>Placobranchoidea</taxon>
        <taxon>Plakobranchidae</taxon>
        <taxon>Elysia</taxon>
    </lineage>
</organism>
<feature type="region of interest" description="Disordered" evidence="5">
    <location>
        <begin position="352"/>
        <end position="392"/>
    </location>
</feature>
<gene>
    <name evidence="6" type="ORF">EGW08_001909</name>
</gene>
<dbReference type="CDD" id="cd02516">
    <property type="entry name" value="CDP-ME_synthetase"/>
    <property type="match status" value="1"/>
</dbReference>
<dbReference type="STRING" id="188477.A0A3S1AFA8"/>
<accession>A0A3S1AFA8</accession>
<dbReference type="InterPro" id="IPR018294">
    <property type="entry name" value="ISPD_synthase_CS"/>
</dbReference>
<feature type="compositionally biased region" description="Low complexity" evidence="5">
    <location>
        <begin position="373"/>
        <end position="392"/>
    </location>
</feature>
<dbReference type="EMBL" id="RQTK01000035">
    <property type="protein sequence ID" value="RUS90311.1"/>
    <property type="molecule type" value="Genomic_DNA"/>
</dbReference>
<keyword evidence="3" id="KW-0548">Nucleotidyltransferase</keyword>
<evidence type="ECO:0000256" key="1">
    <source>
        <dbReference type="ARBA" id="ARBA00009789"/>
    </source>
</evidence>
<dbReference type="FunFam" id="3.90.550.10:FF:000003">
    <property type="entry name" value="2-C-methyl-D-erythritol 4-phosphate cytidylyltransferase"/>
    <property type="match status" value="1"/>
</dbReference>
<dbReference type="SUPFAM" id="SSF53448">
    <property type="entry name" value="Nucleotide-diphospho-sugar transferases"/>
    <property type="match status" value="1"/>
</dbReference>
<dbReference type="OrthoDB" id="414267at2759"/>
<dbReference type="Gene3D" id="3.90.550.10">
    <property type="entry name" value="Spore Coat Polysaccharide Biosynthesis Protein SpsA, Chain A"/>
    <property type="match status" value="1"/>
</dbReference>
<keyword evidence="7" id="KW-1185">Reference proteome</keyword>
<evidence type="ECO:0000313" key="6">
    <source>
        <dbReference type="EMBL" id="RUS90311.1"/>
    </source>
</evidence>
<comment type="caution">
    <text evidence="6">The sequence shown here is derived from an EMBL/GenBank/DDBJ whole genome shotgun (WGS) entry which is preliminary data.</text>
</comment>
<reference evidence="6 7" key="1">
    <citation type="submission" date="2019-01" db="EMBL/GenBank/DDBJ databases">
        <title>A draft genome assembly of the solar-powered sea slug Elysia chlorotica.</title>
        <authorList>
            <person name="Cai H."/>
            <person name="Li Q."/>
            <person name="Fang X."/>
            <person name="Li J."/>
            <person name="Curtis N.E."/>
            <person name="Altenburger A."/>
            <person name="Shibata T."/>
            <person name="Feng M."/>
            <person name="Maeda T."/>
            <person name="Schwartz J.A."/>
            <person name="Shigenobu S."/>
            <person name="Lundholm N."/>
            <person name="Nishiyama T."/>
            <person name="Yang H."/>
            <person name="Hasebe M."/>
            <person name="Li S."/>
            <person name="Pierce S.K."/>
            <person name="Wang J."/>
        </authorList>
    </citation>
    <scope>NUCLEOTIDE SEQUENCE [LARGE SCALE GENOMIC DNA]</scope>
    <source>
        <strain evidence="6">EC2010</strain>
        <tissue evidence="6">Whole organism of an adult</tissue>
    </source>
</reference>
<evidence type="ECO:0000256" key="4">
    <source>
        <dbReference type="ARBA" id="ARBA00069967"/>
    </source>
</evidence>
<name>A0A3S1AFA8_ELYCH</name>
<feature type="compositionally biased region" description="Basic and acidic residues" evidence="5">
    <location>
        <begin position="352"/>
        <end position="372"/>
    </location>
</feature>
<evidence type="ECO:0000313" key="7">
    <source>
        <dbReference type="Proteomes" id="UP000271974"/>
    </source>
</evidence>
<dbReference type="PANTHER" id="PTHR43015:SF1">
    <property type="entry name" value="D-RIBITOL-5-PHOSPHATE CYTIDYLYLTRANSFERASE"/>
    <property type="match status" value="1"/>
</dbReference>
<evidence type="ECO:0000256" key="3">
    <source>
        <dbReference type="ARBA" id="ARBA00022695"/>
    </source>
</evidence>
<protein>
    <recommendedName>
        <fullName evidence="4">2-C-methyl-D-erythritol 4-phosphate cytidylyltransferase, chloroplastic</fullName>
    </recommendedName>
</protein>
<dbReference type="GO" id="GO:0047349">
    <property type="term" value="F:D-ribitol-5-phosphate cytidylyltransferase activity"/>
    <property type="evidence" value="ECO:0007669"/>
    <property type="project" value="TreeGrafter"/>
</dbReference>
<dbReference type="Proteomes" id="UP000271974">
    <property type="component" value="Unassembled WGS sequence"/>
</dbReference>
<keyword evidence="2" id="KW-0808">Transferase</keyword>
<evidence type="ECO:0000256" key="5">
    <source>
        <dbReference type="SAM" id="MobiDB-lite"/>
    </source>
</evidence>
<dbReference type="GO" id="GO:0008299">
    <property type="term" value="P:isoprenoid biosynthetic process"/>
    <property type="evidence" value="ECO:0007669"/>
    <property type="project" value="InterPro"/>
</dbReference>
<dbReference type="AlphaFoldDB" id="A0A3S1AFA8"/>
<proteinExistence type="inferred from homology"/>